<feature type="compositionally biased region" description="Basic and acidic residues" evidence="4">
    <location>
        <begin position="674"/>
        <end position="693"/>
    </location>
</feature>
<dbReference type="SUPFAM" id="SSF103657">
    <property type="entry name" value="BAR/IMD domain-like"/>
    <property type="match status" value="1"/>
</dbReference>
<accession>A0A2G8LHX6</accession>
<feature type="compositionally biased region" description="Low complexity" evidence="4">
    <location>
        <begin position="694"/>
        <end position="710"/>
    </location>
</feature>
<dbReference type="SUPFAM" id="SSF50729">
    <property type="entry name" value="PH domain-like"/>
    <property type="match status" value="1"/>
</dbReference>
<comment type="caution">
    <text evidence="8">The sequence shown here is derived from an EMBL/GenBank/DDBJ whole genome shotgun (WGS) entry which is preliminary data.</text>
</comment>
<dbReference type="SMART" id="SM00324">
    <property type="entry name" value="RhoGAP"/>
    <property type="match status" value="1"/>
</dbReference>
<evidence type="ECO:0000256" key="3">
    <source>
        <dbReference type="PROSITE-ProRule" id="PRU00192"/>
    </source>
</evidence>
<proteinExistence type="predicted"/>
<feature type="compositionally biased region" description="Low complexity" evidence="4">
    <location>
        <begin position="605"/>
        <end position="631"/>
    </location>
</feature>
<feature type="compositionally biased region" description="Basic and acidic residues" evidence="4">
    <location>
        <begin position="505"/>
        <end position="520"/>
    </location>
</feature>
<dbReference type="CDD" id="cd01249">
    <property type="entry name" value="BAR-PH_GRAF_family"/>
    <property type="match status" value="1"/>
</dbReference>
<sequence length="758" mass="84497">MGLGHEVSVEFKPYMTDLQLKLQTIRAGFENTRAEGEMLMHKMLEKPYENKKQKDVQEGYLYVQEKRALGSAWTKCYCQYTKDTKTLRMSAYVQTLPKSTGDEHLTVTSCTRRVADTDKRFCFDITVMEKPNVITLQAITDDERTQWMLSMGGKEPVYLNPAQIKKTDDNLLNDIGFHFIQKCIEAIESRGLDDQGLYRVVGVNSKVQRLTSVCLDKRKPHNVNLSDSGEWEIKTITSALKNYFRNLPEPLMTFDLHDSFIAAAKHDSKTLRINDIHALVHQIPEPNFEMLDMLISHLKKVSENCNRNLMTKANLGVCFGPTLIRPEEETMQAILDIKFSNIVVEILIANYDTIFKTCPRDPPPDMIPRRSVVPSNSASSTTSSASSVSSSKASPRHHQKTPAPQPPFSDSTHPSLTQPSKVKPPPPTKGESRDHSPRRAGEDLPDLTGRVRTLSQHYLDLAISQDHQTPPSINRTANQVMRRNAKSLKSGRRRPMSQFFLPSSKSKDSKKENIDLHFPKDFPNLEGVSVARLSRSFHINTNNCHEQPKVSLKQKGRSLMQKSARELQSLKLKFQGVDSSPEAKTIPAEAAPAEPQYSSSDSRESISSATSNSTHSSSSSPPSSKKANSLSTGKTPPHSLDEDLENPLQSYRPPVELARKQSGTTTFARPPLARTDELDNNHEAPEVTPRDKSPSISSSTSTVSQLSNSSADTNAAQSDIAKLLEGGNKRGICVRTLYACDADNESELSFQPNQIIVN</sequence>
<feature type="compositionally biased region" description="Basic and acidic residues" evidence="4">
    <location>
        <begin position="430"/>
        <end position="442"/>
    </location>
</feature>
<evidence type="ECO:0000313" key="9">
    <source>
        <dbReference type="Proteomes" id="UP000230750"/>
    </source>
</evidence>
<feature type="domain" description="PH" evidence="6">
    <location>
        <begin position="54"/>
        <end position="156"/>
    </location>
</feature>
<keyword evidence="1 3" id="KW-0728">SH3 domain</keyword>
<dbReference type="InterPro" id="IPR047225">
    <property type="entry name" value="PH_GRAF"/>
</dbReference>
<evidence type="ECO:0000259" key="5">
    <source>
        <dbReference type="PROSITE" id="PS50002"/>
    </source>
</evidence>
<evidence type="ECO:0000313" key="8">
    <source>
        <dbReference type="EMBL" id="PIK59854.1"/>
    </source>
</evidence>
<dbReference type="Gene3D" id="1.10.555.10">
    <property type="entry name" value="Rho GTPase activation protein"/>
    <property type="match status" value="1"/>
</dbReference>
<feature type="region of interest" description="Disordered" evidence="4">
    <location>
        <begin position="361"/>
        <end position="447"/>
    </location>
</feature>
<dbReference type="InterPro" id="IPR001849">
    <property type="entry name" value="PH_domain"/>
</dbReference>
<dbReference type="InterPro" id="IPR011993">
    <property type="entry name" value="PH-like_dom_sf"/>
</dbReference>
<name>A0A2G8LHX6_STIJA</name>
<keyword evidence="9" id="KW-1185">Reference proteome</keyword>
<protein>
    <submittedName>
        <fullName evidence="8">Putative rho GTPase-activating protein 26 isoform X15</fullName>
    </submittedName>
</protein>
<feature type="domain" description="SH3" evidence="5">
    <location>
        <begin position="729"/>
        <end position="758"/>
    </location>
</feature>
<dbReference type="PROSITE" id="PS50002">
    <property type="entry name" value="SH3"/>
    <property type="match status" value="1"/>
</dbReference>
<keyword evidence="2" id="KW-0343">GTPase activation</keyword>
<dbReference type="FunFam" id="1.10.555.10:FF:000006">
    <property type="entry name" value="Rho GTPase activating protein 26"/>
    <property type="match status" value="1"/>
</dbReference>
<evidence type="ECO:0000259" key="7">
    <source>
        <dbReference type="PROSITE" id="PS50238"/>
    </source>
</evidence>
<dbReference type="GO" id="GO:0007165">
    <property type="term" value="P:signal transduction"/>
    <property type="evidence" value="ECO:0007669"/>
    <property type="project" value="InterPro"/>
</dbReference>
<dbReference type="GO" id="GO:0005096">
    <property type="term" value="F:GTPase activator activity"/>
    <property type="evidence" value="ECO:0007669"/>
    <property type="project" value="UniProtKB-KW"/>
</dbReference>
<evidence type="ECO:0000259" key="6">
    <source>
        <dbReference type="PROSITE" id="PS50003"/>
    </source>
</evidence>
<dbReference type="Pfam" id="PF00169">
    <property type="entry name" value="PH"/>
    <property type="match status" value="1"/>
</dbReference>
<dbReference type="PANTHER" id="PTHR12552:SF1">
    <property type="entry name" value="RHO GTPASE-ACTIVATING PROTEIN GRAF"/>
    <property type="match status" value="1"/>
</dbReference>
<dbReference type="InterPro" id="IPR001452">
    <property type="entry name" value="SH3_domain"/>
</dbReference>
<dbReference type="Gene3D" id="2.30.29.30">
    <property type="entry name" value="Pleckstrin-homology domain (PH domain)/Phosphotyrosine-binding domain (PTB)"/>
    <property type="match status" value="1"/>
</dbReference>
<feature type="non-terminal residue" evidence="8">
    <location>
        <position position="758"/>
    </location>
</feature>
<organism evidence="8 9">
    <name type="scientific">Stichopus japonicus</name>
    <name type="common">Sea cucumber</name>
    <dbReference type="NCBI Taxonomy" id="307972"/>
    <lineage>
        <taxon>Eukaryota</taxon>
        <taxon>Metazoa</taxon>
        <taxon>Echinodermata</taxon>
        <taxon>Eleutherozoa</taxon>
        <taxon>Echinozoa</taxon>
        <taxon>Holothuroidea</taxon>
        <taxon>Aspidochirotacea</taxon>
        <taxon>Aspidochirotida</taxon>
        <taxon>Stichopodidae</taxon>
        <taxon>Apostichopus</taxon>
    </lineage>
</organism>
<evidence type="ECO:0000256" key="2">
    <source>
        <dbReference type="ARBA" id="ARBA00022468"/>
    </source>
</evidence>
<feature type="region of interest" description="Disordered" evidence="4">
    <location>
        <begin position="572"/>
        <end position="715"/>
    </location>
</feature>
<dbReference type="InterPro" id="IPR047234">
    <property type="entry name" value="GRAF_fam"/>
</dbReference>
<dbReference type="PROSITE" id="PS50003">
    <property type="entry name" value="PH_DOMAIN"/>
    <property type="match status" value="1"/>
</dbReference>
<dbReference type="STRING" id="307972.A0A2G8LHX6"/>
<dbReference type="SUPFAM" id="SSF48350">
    <property type="entry name" value="GTPase activation domain, GAP"/>
    <property type="match status" value="1"/>
</dbReference>
<dbReference type="OrthoDB" id="3183924at2759"/>
<dbReference type="InterPro" id="IPR000198">
    <property type="entry name" value="RhoGAP_dom"/>
</dbReference>
<dbReference type="PANTHER" id="PTHR12552">
    <property type="entry name" value="OLIGOPHRENIN 1"/>
    <property type="match status" value="1"/>
</dbReference>
<dbReference type="Proteomes" id="UP000230750">
    <property type="component" value="Unassembled WGS sequence"/>
</dbReference>
<evidence type="ECO:0000256" key="1">
    <source>
        <dbReference type="ARBA" id="ARBA00022443"/>
    </source>
</evidence>
<feature type="domain" description="Rho-GAP" evidence="7">
    <location>
        <begin position="162"/>
        <end position="355"/>
    </location>
</feature>
<dbReference type="AlphaFoldDB" id="A0A2G8LHX6"/>
<dbReference type="InterPro" id="IPR027267">
    <property type="entry name" value="AH/BAR_dom_sf"/>
</dbReference>
<dbReference type="PROSITE" id="PS50238">
    <property type="entry name" value="RHOGAP"/>
    <property type="match status" value="1"/>
</dbReference>
<feature type="compositionally biased region" description="Basic residues" evidence="4">
    <location>
        <begin position="485"/>
        <end position="495"/>
    </location>
</feature>
<gene>
    <name evidence="8" type="ORF">BSL78_03226</name>
</gene>
<feature type="compositionally biased region" description="Low complexity" evidence="4">
    <location>
        <begin position="369"/>
        <end position="393"/>
    </location>
</feature>
<dbReference type="Pfam" id="PF00620">
    <property type="entry name" value="RhoGAP"/>
    <property type="match status" value="1"/>
</dbReference>
<reference evidence="8 9" key="1">
    <citation type="journal article" date="2017" name="PLoS Biol.">
        <title>The sea cucumber genome provides insights into morphological evolution and visceral regeneration.</title>
        <authorList>
            <person name="Zhang X."/>
            <person name="Sun L."/>
            <person name="Yuan J."/>
            <person name="Sun Y."/>
            <person name="Gao Y."/>
            <person name="Zhang L."/>
            <person name="Li S."/>
            <person name="Dai H."/>
            <person name="Hamel J.F."/>
            <person name="Liu C."/>
            <person name="Yu Y."/>
            <person name="Liu S."/>
            <person name="Lin W."/>
            <person name="Guo K."/>
            <person name="Jin S."/>
            <person name="Xu P."/>
            <person name="Storey K.B."/>
            <person name="Huan P."/>
            <person name="Zhang T."/>
            <person name="Zhou Y."/>
            <person name="Zhang J."/>
            <person name="Lin C."/>
            <person name="Li X."/>
            <person name="Xing L."/>
            <person name="Huo D."/>
            <person name="Sun M."/>
            <person name="Wang L."/>
            <person name="Mercier A."/>
            <person name="Li F."/>
            <person name="Yang H."/>
            <person name="Xiang J."/>
        </authorList>
    </citation>
    <scope>NUCLEOTIDE SEQUENCE [LARGE SCALE GENOMIC DNA]</scope>
    <source>
        <strain evidence="8">Shaxun</strain>
        <tissue evidence="8">Muscle</tissue>
    </source>
</reference>
<evidence type="ECO:0000256" key="4">
    <source>
        <dbReference type="SAM" id="MobiDB-lite"/>
    </source>
</evidence>
<dbReference type="EMBL" id="MRZV01000072">
    <property type="protein sequence ID" value="PIK59854.1"/>
    <property type="molecule type" value="Genomic_DNA"/>
</dbReference>
<feature type="region of interest" description="Disordered" evidence="4">
    <location>
        <begin position="485"/>
        <end position="521"/>
    </location>
</feature>
<feature type="compositionally biased region" description="Polar residues" evidence="4">
    <location>
        <begin position="408"/>
        <end position="420"/>
    </location>
</feature>
<dbReference type="InterPro" id="IPR008936">
    <property type="entry name" value="Rho_GTPase_activation_prot"/>
</dbReference>